<dbReference type="InterPro" id="IPR023312">
    <property type="entry name" value="Put_nitroreductase_C_bac"/>
</dbReference>
<keyword evidence="5" id="KW-1185">Reference proteome</keyword>
<dbReference type="SUPFAM" id="SSF55469">
    <property type="entry name" value="FMN-dependent nitroreductase-like"/>
    <property type="match status" value="1"/>
</dbReference>
<protein>
    <submittedName>
        <fullName evidence="4">Nitroreductase family protein</fullName>
    </submittedName>
</protein>
<dbReference type="CDD" id="cd02062">
    <property type="entry name" value="Nitro_FMN_reductase"/>
    <property type="match status" value="1"/>
</dbReference>
<dbReference type="Proteomes" id="UP001286174">
    <property type="component" value="Unassembled WGS sequence"/>
</dbReference>
<dbReference type="EMBL" id="JALBUR010000007">
    <property type="protein sequence ID" value="MDX8419290.1"/>
    <property type="molecule type" value="Genomic_DNA"/>
</dbReference>
<organism evidence="4 5">
    <name type="scientific">Grylomicrobium aquisgranensis</name>
    <dbReference type="NCBI Taxonomy" id="2926318"/>
    <lineage>
        <taxon>Bacteria</taxon>
        <taxon>Bacillati</taxon>
        <taxon>Bacillota</taxon>
        <taxon>Erysipelotrichia</taxon>
        <taxon>Erysipelotrichales</taxon>
        <taxon>Erysipelotrichaceae</taxon>
        <taxon>Grylomicrobium</taxon>
    </lineage>
</organism>
<evidence type="ECO:0000259" key="3">
    <source>
        <dbReference type="Pfam" id="PF00881"/>
    </source>
</evidence>
<evidence type="ECO:0000313" key="4">
    <source>
        <dbReference type="EMBL" id="MDX8419290.1"/>
    </source>
</evidence>
<proteinExistence type="inferred from homology"/>
<evidence type="ECO:0000256" key="1">
    <source>
        <dbReference type="ARBA" id="ARBA00007118"/>
    </source>
</evidence>
<gene>
    <name evidence="4" type="ORF">MOZ60_04180</name>
</gene>
<keyword evidence="2" id="KW-0560">Oxidoreductase</keyword>
<name>A0AB35U395_9FIRM</name>
<dbReference type="PANTHER" id="PTHR43673">
    <property type="entry name" value="NAD(P)H NITROREDUCTASE YDGI-RELATED"/>
    <property type="match status" value="1"/>
</dbReference>
<sequence>MNMHALMRKDRSIRKFQQKAIPDDDLNEILENVRLAHCGNNKQRLRYVLVTSRDLCDQVAAQLHYAALLKGAGQPKKDEEPMAYIVILVPIENAATADIDAGIAAEVITASAAEKGIGACILMNFRRDAMNALLGVDPSLSARLVVSLGYPLLESTVEEAGEDLAYWVDAQGNYHVPKLSVDTLVTRK</sequence>
<feature type="domain" description="Nitroreductase" evidence="3">
    <location>
        <begin position="11"/>
        <end position="150"/>
    </location>
</feature>
<dbReference type="PANTHER" id="PTHR43673:SF10">
    <property type="entry name" value="NADH DEHYDROGENASE_NAD(P)H NITROREDUCTASE XCC3605-RELATED"/>
    <property type="match status" value="1"/>
</dbReference>
<dbReference type="AlphaFoldDB" id="A0AB35U395"/>
<reference evidence="4 5" key="1">
    <citation type="submission" date="2022-03" db="EMBL/GenBank/DDBJ databases">
        <title>Novel taxa within the pig intestine.</title>
        <authorList>
            <person name="Wylensek D."/>
            <person name="Bishof K."/>
            <person name="Afrizal A."/>
            <person name="Clavel T."/>
        </authorList>
    </citation>
    <scope>NUCLEOTIDE SEQUENCE [LARGE SCALE GENOMIC DNA]</scope>
    <source>
        <strain evidence="4 5">CLA-KB-P133</strain>
    </source>
</reference>
<evidence type="ECO:0000313" key="5">
    <source>
        <dbReference type="Proteomes" id="UP001286174"/>
    </source>
</evidence>
<dbReference type="GO" id="GO:0016491">
    <property type="term" value="F:oxidoreductase activity"/>
    <property type="evidence" value="ECO:0007669"/>
    <property type="project" value="UniProtKB-KW"/>
</dbReference>
<accession>A0AB35U395</accession>
<evidence type="ECO:0000256" key="2">
    <source>
        <dbReference type="ARBA" id="ARBA00023002"/>
    </source>
</evidence>
<dbReference type="Gene3D" id="3.40.109.10">
    <property type="entry name" value="NADH Oxidase"/>
    <property type="match status" value="1"/>
</dbReference>
<comment type="caution">
    <text evidence="4">The sequence shown here is derived from an EMBL/GenBank/DDBJ whole genome shotgun (WGS) entry which is preliminary data.</text>
</comment>
<comment type="similarity">
    <text evidence="1">Belongs to the nitroreductase family.</text>
</comment>
<dbReference type="Pfam" id="PF00881">
    <property type="entry name" value="Nitroreductase"/>
    <property type="match status" value="1"/>
</dbReference>
<dbReference type="RefSeq" id="WP_370595758.1">
    <property type="nucleotide sequence ID" value="NZ_JALBUR010000007.1"/>
</dbReference>
<dbReference type="Gene3D" id="2.20.180.10">
    <property type="entry name" value="putative fmn-dependent nitroreductase like domains"/>
    <property type="match status" value="1"/>
</dbReference>
<dbReference type="InterPro" id="IPR000415">
    <property type="entry name" value="Nitroreductase-like"/>
</dbReference>
<dbReference type="InterPro" id="IPR029479">
    <property type="entry name" value="Nitroreductase"/>
</dbReference>